<organism evidence="3 4">
    <name type="scientific">Gossypium trilobum</name>
    <dbReference type="NCBI Taxonomy" id="34281"/>
    <lineage>
        <taxon>Eukaryota</taxon>
        <taxon>Viridiplantae</taxon>
        <taxon>Streptophyta</taxon>
        <taxon>Embryophyta</taxon>
        <taxon>Tracheophyta</taxon>
        <taxon>Spermatophyta</taxon>
        <taxon>Magnoliopsida</taxon>
        <taxon>eudicotyledons</taxon>
        <taxon>Gunneridae</taxon>
        <taxon>Pentapetalae</taxon>
        <taxon>rosids</taxon>
        <taxon>malvids</taxon>
        <taxon>Malvales</taxon>
        <taxon>Malvaceae</taxon>
        <taxon>Malvoideae</taxon>
        <taxon>Gossypium</taxon>
    </lineage>
</organism>
<evidence type="ECO:0000256" key="2">
    <source>
        <dbReference type="ARBA" id="ARBA00023315"/>
    </source>
</evidence>
<keyword evidence="1" id="KW-0808">Transferase</keyword>
<accession>A0A7J9EIM1</accession>
<dbReference type="Gene3D" id="3.30.559.10">
    <property type="entry name" value="Chloramphenicol acetyltransferase-like domain"/>
    <property type="match status" value="1"/>
</dbReference>
<proteinExistence type="predicted"/>
<dbReference type="EMBL" id="JABEZW010000008">
    <property type="protein sequence ID" value="MBA0772711.1"/>
    <property type="molecule type" value="Genomic_DNA"/>
</dbReference>
<protein>
    <submittedName>
        <fullName evidence="3">Uncharacterized protein</fullName>
    </submittedName>
</protein>
<evidence type="ECO:0000313" key="3">
    <source>
        <dbReference type="EMBL" id="MBA0772711.1"/>
    </source>
</evidence>
<dbReference type="PANTHER" id="PTHR31625">
    <property type="match status" value="1"/>
</dbReference>
<name>A0A7J9EIM1_9ROSI</name>
<dbReference type="GO" id="GO:0016747">
    <property type="term" value="F:acyltransferase activity, transferring groups other than amino-acyl groups"/>
    <property type="evidence" value="ECO:0007669"/>
    <property type="project" value="UniProtKB-ARBA"/>
</dbReference>
<sequence>MAGPSYLVNILDSNHVSAPKGSVPSTTLALTYLDLPWFPSAPMQSLFFYEFPHPISHFMQTTLPTLTQSLSLTLQHFFPLAAKLICPPPPLKPFILYSDGDSVPLIVAEFTGADVDHLTANYPRDFKLLHPFVPELPPSTMSSDGILVMPIMAIKVTVFPNTGVCIGMAHNHVAADGSAFMHFMRSWSSWLTTQCKNSSNDSEEVKISTFVVTCSIMWICMIKSQENNIQVSTNGDDDDDDDTFYYLLFAVDCRNRIGFSLPVTYFGNCLAPGIIRAKKSELMGAKGIVTAGKAIAKKVKEMESGALKEAEKGPSNLEEMFRSGHHVGISGSPKFRVYDMDFGWGRPLKIEFIHIDDGGSLSLIESKNESGGMEVSLVLSKNQMDAFTSNLAESLKAF</sequence>
<comment type="caution">
    <text evidence="3">The sequence shown here is derived from an EMBL/GenBank/DDBJ whole genome shotgun (WGS) entry which is preliminary data.</text>
</comment>
<reference evidence="3 4" key="1">
    <citation type="journal article" date="2019" name="Genome Biol. Evol.">
        <title>Insights into the evolution of the New World diploid cottons (Gossypium, subgenus Houzingenia) based on genome sequencing.</title>
        <authorList>
            <person name="Grover C.E."/>
            <person name="Arick M.A. 2nd"/>
            <person name="Thrash A."/>
            <person name="Conover J.L."/>
            <person name="Sanders W.S."/>
            <person name="Peterson D.G."/>
            <person name="Frelichowski J.E."/>
            <person name="Scheffler J.A."/>
            <person name="Scheffler B.E."/>
            <person name="Wendel J.F."/>
        </authorList>
    </citation>
    <scope>NUCLEOTIDE SEQUENCE [LARGE SCALE GENOMIC DNA]</scope>
    <source>
        <strain evidence="3">8</strain>
        <tissue evidence="3">Leaf</tissue>
    </source>
</reference>
<dbReference type="InterPro" id="IPR023213">
    <property type="entry name" value="CAT-like_dom_sf"/>
</dbReference>
<evidence type="ECO:0000256" key="1">
    <source>
        <dbReference type="ARBA" id="ARBA00022679"/>
    </source>
</evidence>
<keyword evidence="2" id="KW-0012">Acyltransferase</keyword>
<keyword evidence="4" id="KW-1185">Reference proteome</keyword>
<dbReference type="Pfam" id="PF02458">
    <property type="entry name" value="Transferase"/>
    <property type="match status" value="2"/>
</dbReference>
<evidence type="ECO:0000313" key="4">
    <source>
        <dbReference type="Proteomes" id="UP000593568"/>
    </source>
</evidence>
<dbReference type="InterPro" id="IPR051504">
    <property type="entry name" value="Plant_metabolite_acyltrans"/>
</dbReference>
<dbReference type="AlphaFoldDB" id="A0A7J9EIM1"/>
<dbReference type="Proteomes" id="UP000593568">
    <property type="component" value="Unassembled WGS sequence"/>
</dbReference>
<gene>
    <name evidence="3" type="ORF">Gotri_008044</name>
</gene>